<dbReference type="Gene3D" id="3.60.10.10">
    <property type="entry name" value="Endonuclease/exonuclease/phosphatase"/>
    <property type="match status" value="1"/>
</dbReference>
<dbReference type="Pfam" id="PF03372">
    <property type="entry name" value="Exo_endo_phos"/>
    <property type="match status" value="1"/>
</dbReference>
<comment type="caution">
    <text evidence="2">The sequence shown here is derived from an EMBL/GenBank/DDBJ whole genome shotgun (WGS) entry which is preliminary data.</text>
</comment>
<organism evidence="2 3">
    <name type="scientific">Cryptolaemus montrouzieri</name>
    <dbReference type="NCBI Taxonomy" id="559131"/>
    <lineage>
        <taxon>Eukaryota</taxon>
        <taxon>Metazoa</taxon>
        <taxon>Ecdysozoa</taxon>
        <taxon>Arthropoda</taxon>
        <taxon>Hexapoda</taxon>
        <taxon>Insecta</taxon>
        <taxon>Pterygota</taxon>
        <taxon>Neoptera</taxon>
        <taxon>Endopterygota</taxon>
        <taxon>Coleoptera</taxon>
        <taxon>Polyphaga</taxon>
        <taxon>Cucujiformia</taxon>
        <taxon>Coccinelloidea</taxon>
        <taxon>Coccinellidae</taxon>
        <taxon>Scymninae</taxon>
        <taxon>Scymnini</taxon>
        <taxon>Cryptolaemus</taxon>
    </lineage>
</organism>
<dbReference type="SUPFAM" id="SSF56219">
    <property type="entry name" value="DNase I-like"/>
    <property type="match status" value="1"/>
</dbReference>
<evidence type="ECO:0000259" key="1">
    <source>
        <dbReference type="Pfam" id="PF03372"/>
    </source>
</evidence>
<dbReference type="EMBL" id="JABFTP020000144">
    <property type="protein sequence ID" value="KAL3282624.1"/>
    <property type="molecule type" value="Genomic_DNA"/>
</dbReference>
<dbReference type="InterPro" id="IPR005135">
    <property type="entry name" value="Endo/exonuclease/phosphatase"/>
</dbReference>
<keyword evidence="3" id="KW-1185">Reference proteome</keyword>
<reference evidence="2 3" key="1">
    <citation type="journal article" date="2021" name="BMC Biol.">
        <title>Horizontally acquired antibacterial genes associated with adaptive radiation of ladybird beetles.</title>
        <authorList>
            <person name="Li H.S."/>
            <person name="Tang X.F."/>
            <person name="Huang Y.H."/>
            <person name="Xu Z.Y."/>
            <person name="Chen M.L."/>
            <person name="Du X.Y."/>
            <person name="Qiu B.Y."/>
            <person name="Chen P.T."/>
            <person name="Zhang W."/>
            <person name="Slipinski A."/>
            <person name="Escalona H.E."/>
            <person name="Waterhouse R.M."/>
            <person name="Zwick A."/>
            <person name="Pang H."/>
        </authorList>
    </citation>
    <scope>NUCLEOTIDE SEQUENCE [LARGE SCALE GENOMIC DNA]</scope>
    <source>
        <strain evidence="2">SYSU2018</strain>
    </source>
</reference>
<evidence type="ECO:0000313" key="3">
    <source>
        <dbReference type="Proteomes" id="UP001516400"/>
    </source>
</evidence>
<feature type="domain" description="Endonuclease/exonuclease/phosphatase" evidence="1">
    <location>
        <begin position="12"/>
        <end position="107"/>
    </location>
</feature>
<dbReference type="InterPro" id="IPR036691">
    <property type="entry name" value="Endo/exonu/phosph_ase_sf"/>
</dbReference>
<name>A0ABD2NW29_9CUCU</name>
<dbReference type="Proteomes" id="UP001516400">
    <property type="component" value="Unassembled WGS sequence"/>
</dbReference>
<gene>
    <name evidence="2" type="ORF">HHI36_005799</name>
</gene>
<evidence type="ECO:0000313" key="2">
    <source>
        <dbReference type="EMBL" id="KAL3282624.1"/>
    </source>
</evidence>
<dbReference type="AlphaFoldDB" id="A0ABD2NW29"/>
<sequence length="115" mass="13136">MSDTSNSKITCAQLNVQSLLPNFSEFRDDLKRCDIDVVGLTETLLNRDPSDSVLIEGYNFIRNDQVTGRGETGIYIKNNLKFQSIKIDLKLENTTIMINIGNEKIFLRYLETTKN</sequence>
<proteinExistence type="predicted"/>
<accession>A0ABD2NW29</accession>
<protein>
    <recommendedName>
        <fullName evidence="1">Endonuclease/exonuclease/phosphatase domain-containing protein</fullName>
    </recommendedName>
</protein>